<comment type="caution">
    <text evidence="2">The sequence shown here is derived from an EMBL/GenBank/DDBJ whole genome shotgun (WGS) entry which is preliminary data.</text>
</comment>
<dbReference type="Proteomes" id="UP001595075">
    <property type="component" value="Unassembled WGS sequence"/>
</dbReference>
<evidence type="ECO:0000313" key="2">
    <source>
        <dbReference type="EMBL" id="KAL2065138.1"/>
    </source>
</evidence>
<proteinExistence type="predicted"/>
<accession>A0ABR4C7N6</accession>
<feature type="region of interest" description="Disordered" evidence="1">
    <location>
        <begin position="32"/>
        <end position="57"/>
    </location>
</feature>
<name>A0ABR4C7N6_9HELO</name>
<sequence>MLNARELASKGGWQMEAETAAVSWIPDKGEAGKQLVKDQMEEEEEEEEESYSEDNRILGGSDGSGLMMEVVWSCLVLFWSGLGPALPLAQLGQETKSAAAAPVAIRLLGTKGLGTRDIACAIPIGLLVPGCQARIPRLGKSEFKKGGTWDQEFAFLSLLEDKTKPAYVRYVRFGSVRCSQVDASVKILKAGRYLTYLLTYCTYLTLQFDSRVGIDDSLFWPWIVFMKDHLPPTLTCEYFVVWSWSIMTDPGPGFGPWKGWNVNANATAPAPAPARKRKQLKAHLTSPHLTCTLVLRFRYLTPSLLPSPPSL</sequence>
<organism evidence="2 3">
    <name type="scientific">Oculimacula yallundae</name>
    <dbReference type="NCBI Taxonomy" id="86028"/>
    <lineage>
        <taxon>Eukaryota</taxon>
        <taxon>Fungi</taxon>
        <taxon>Dikarya</taxon>
        <taxon>Ascomycota</taxon>
        <taxon>Pezizomycotina</taxon>
        <taxon>Leotiomycetes</taxon>
        <taxon>Helotiales</taxon>
        <taxon>Ploettnerulaceae</taxon>
        <taxon>Oculimacula</taxon>
    </lineage>
</organism>
<reference evidence="2 3" key="1">
    <citation type="journal article" date="2024" name="Commun. Biol.">
        <title>Comparative genomic analysis of thermophilic fungi reveals convergent evolutionary adaptations and gene losses.</title>
        <authorList>
            <person name="Steindorff A.S."/>
            <person name="Aguilar-Pontes M.V."/>
            <person name="Robinson A.J."/>
            <person name="Andreopoulos B."/>
            <person name="LaButti K."/>
            <person name="Kuo A."/>
            <person name="Mondo S."/>
            <person name="Riley R."/>
            <person name="Otillar R."/>
            <person name="Haridas S."/>
            <person name="Lipzen A."/>
            <person name="Grimwood J."/>
            <person name="Schmutz J."/>
            <person name="Clum A."/>
            <person name="Reid I.D."/>
            <person name="Moisan M.C."/>
            <person name="Butler G."/>
            <person name="Nguyen T.T.M."/>
            <person name="Dewar K."/>
            <person name="Conant G."/>
            <person name="Drula E."/>
            <person name="Henrissat B."/>
            <person name="Hansel C."/>
            <person name="Singer S."/>
            <person name="Hutchinson M.I."/>
            <person name="de Vries R.P."/>
            <person name="Natvig D.O."/>
            <person name="Powell A.J."/>
            <person name="Tsang A."/>
            <person name="Grigoriev I.V."/>
        </authorList>
    </citation>
    <scope>NUCLEOTIDE SEQUENCE [LARGE SCALE GENOMIC DNA]</scope>
    <source>
        <strain evidence="2 3">CBS 494.80</strain>
    </source>
</reference>
<keyword evidence="3" id="KW-1185">Reference proteome</keyword>
<gene>
    <name evidence="2" type="ORF">VTL71DRAFT_4279</name>
</gene>
<feature type="compositionally biased region" description="Acidic residues" evidence="1">
    <location>
        <begin position="40"/>
        <end position="52"/>
    </location>
</feature>
<protein>
    <submittedName>
        <fullName evidence="2">Uncharacterized protein</fullName>
    </submittedName>
</protein>
<evidence type="ECO:0000313" key="3">
    <source>
        <dbReference type="Proteomes" id="UP001595075"/>
    </source>
</evidence>
<dbReference type="EMBL" id="JAZHXI010000013">
    <property type="protein sequence ID" value="KAL2065138.1"/>
    <property type="molecule type" value="Genomic_DNA"/>
</dbReference>
<evidence type="ECO:0000256" key="1">
    <source>
        <dbReference type="SAM" id="MobiDB-lite"/>
    </source>
</evidence>